<dbReference type="Proteomes" id="UP000011680">
    <property type="component" value="Unassembled WGS sequence"/>
</dbReference>
<organism evidence="3 4">
    <name type="scientific">Halococcus thailandensis JCM 13552</name>
    <dbReference type="NCBI Taxonomy" id="1227457"/>
    <lineage>
        <taxon>Archaea</taxon>
        <taxon>Methanobacteriati</taxon>
        <taxon>Methanobacteriota</taxon>
        <taxon>Stenosarchaea group</taxon>
        <taxon>Halobacteria</taxon>
        <taxon>Halobacteriales</taxon>
        <taxon>Halococcaceae</taxon>
        <taxon>Halococcus</taxon>
    </lineage>
</organism>
<gene>
    <name evidence="3" type="ORF">C451_03594</name>
</gene>
<evidence type="ECO:0000256" key="1">
    <source>
        <dbReference type="SAM" id="Phobius"/>
    </source>
</evidence>
<keyword evidence="1" id="KW-0812">Transmembrane</keyword>
<dbReference type="Pfam" id="PF24035">
    <property type="entry name" value="DUF7344"/>
    <property type="match status" value="1"/>
</dbReference>
<protein>
    <recommendedName>
        <fullName evidence="2">DUF7344 domain-containing protein</fullName>
    </recommendedName>
</protein>
<feature type="transmembrane region" description="Helical" evidence="1">
    <location>
        <begin position="117"/>
        <end position="140"/>
    </location>
</feature>
<evidence type="ECO:0000259" key="2">
    <source>
        <dbReference type="Pfam" id="PF24035"/>
    </source>
</evidence>
<name>M0NHQ1_9EURY</name>
<keyword evidence="1" id="KW-0472">Membrane</keyword>
<reference evidence="3 4" key="1">
    <citation type="journal article" date="2014" name="PLoS Genet.">
        <title>Phylogenetically driven sequencing of extremely halophilic archaea reveals strategies for static and dynamic osmo-response.</title>
        <authorList>
            <person name="Becker E.A."/>
            <person name="Seitzer P.M."/>
            <person name="Tritt A."/>
            <person name="Larsen D."/>
            <person name="Krusor M."/>
            <person name="Yao A.I."/>
            <person name="Wu D."/>
            <person name="Madern D."/>
            <person name="Eisen J.A."/>
            <person name="Darling A.E."/>
            <person name="Facciotti M.T."/>
        </authorList>
    </citation>
    <scope>NUCLEOTIDE SEQUENCE [LARGE SCALE GENOMIC DNA]</scope>
    <source>
        <strain evidence="3 4">JCM 13552</strain>
    </source>
</reference>
<feature type="domain" description="DUF7344" evidence="2">
    <location>
        <begin position="16"/>
        <end position="92"/>
    </location>
</feature>
<proteinExistence type="predicted"/>
<keyword evidence="1" id="KW-1133">Transmembrane helix</keyword>
<dbReference type="eggNOG" id="arCOG03828">
    <property type="taxonomic scope" value="Archaea"/>
</dbReference>
<evidence type="ECO:0000313" key="4">
    <source>
        <dbReference type="Proteomes" id="UP000011680"/>
    </source>
</evidence>
<dbReference type="AlphaFoldDB" id="M0NHQ1"/>
<evidence type="ECO:0000313" key="3">
    <source>
        <dbReference type="EMBL" id="EMA56185.1"/>
    </source>
</evidence>
<sequence length="167" mass="19404">MKPPQTETEIHEHDIHDVLRNERRVYTLKYLRELEGMVALRELSEEIARRETGESPPPRNIRESVYNSLHQTHLPKLDRLGVVNYDRNRKHIRLLEPAEEINLYMELNADDEVTWAIYYRTVGIVALLTAILADIGVGVFAVVPTAVWSVGFLGVFVISLLYHRFER</sequence>
<keyword evidence="4" id="KW-1185">Reference proteome</keyword>
<comment type="caution">
    <text evidence="3">The sequence shown here is derived from an EMBL/GenBank/DDBJ whole genome shotgun (WGS) entry which is preliminary data.</text>
</comment>
<dbReference type="InterPro" id="IPR055768">
    <property type="entry name" value="DUF7344"/>
</dbReference>
<dbReference type="EMBL" id="AOMF01000088">
    <property type="protein sequence ID" value="EMA56185.1"/>
    <property type="molecule type" value="Genomic_DNA"/>
</dbReference>
<accession>M0NHQ1</accession>
<dbReference type="OrthoDB" id="331021at2157"/>
<dbReference type="PATRIC" id="fig|1227457.3.peg.639"/>
<feature type="transmembrane region" description="Helical" evidence="1">
    <location>
        <begin position="146"/>
        <end position="165"/>
    </location>
</feature>